<evidence type="ECO:0008006" key="11">
    <source>
        <dbReference type="Google" id="ProtNLM"/>
    </source>
</evidence>
<dbReference type="PROSITE" id="PS51257">
    <property type="entry name" value="PROKAR_LIPOPROTEIN"/>
    <property type="match status" value="1"/>
</dbReference>
<reference evidence="9" key="2">
    <citation type="submission" date="2021-01" db="UniProtKB">
        <authorList>
            <consortium name="EnsemblPlants"/>
        </authorList>
    </citation>
    <scope>IDENTIFICATION</scope>
</reference>
<keyword evidence="4 8" id="KW-0812">Transmembrane</keyword>
<proteinExistence type="predicted"/>
<evidence type="ECO:0000256" key="8">
    <source>
        <dbReference type="SAM" id="Phobius"/>
    </source>
</evidence>
<dbReference type="OMA" id="DHSEVWD"/>
<keyword evidence="5 8" id="KW-1133">Transmembrane helix</keyword>
<accession>A0A7N2LTL8</accession>
<feature type="transmembrane region" description="Helical" evidence="8">
    <location>
        <begin position="298"/>
        <end position="323"/>
    </location>
</feature>
<keyword evidence="6 8" id="KW-0472">Membrane</keyword>
<reference evidence="9 10" key="1">
    <citation type="journal article" date="2016" name="G3 (Bethesda)">
        <title>First Draft Assembly and Annotation of the Genome of a California Endemic Oak Quercus lobata Nee (Fagaceae).</title>
        <authorList>
            <person name="Sork V.L."/>
            <person name="Fitz-Gibbon S.T."/>
            <person name="Puiu D."/>
            <person name="Crepeau M."/>
            <person name="Gugger P.F."/>
            <person name="Sherman R."/>
            <person name="Stevens K."/>
            <person name="Langley C.H."/>
            <person name="Pellegrini M."/>
            <person name="Salzberg S.L."/>
        </authorList>
    </citation>
    <scope>NUCLEOTIDE SEQUENCE [LARGE SCALE GENOMIC DNA]</scope>
    <source>
        <strain evidence="9 10">cv. SW786</strain>
    </source>
</reference>
<protein>
    <recommendedName>
        <fullName evidence="11">Cellulose synthase-like protein E6</fullName>
    </recommendedName>
</protein>
<dbReference type="Gramene" id="QL05p067503:mrna">
    <property type="protein sequence ID" value="QL05p067503:mrna"/>
    <property type="gene ID" value="QL05p067503"/>
</dbReference>
<keyword evidence="3" id="KW-0808">Transferase</keyword>
<dbReference type="GO" id="GO:0016760">
    <property type="term" value="F:cellulose synthase (UDP-forming) activity"/>
    <property type="evidence" value="ECO:0007669"/>
    <property type="project" value="InterPro"/>
</dbReference>
<evidence type="ECO:0000256" key="2">
    <source>
        <dbReference type="ARBA" id="ARBA00022676"/>
    </source>
</evidence>
<feature type="transmembrane region" description="Helical" evidence="8">
    <location>
        <begin position="367"/>
        <end position="383"/>
    </location>
</feature>
<keyword evidence="10" id="KW-1185">Reference proteome</keyword>
<comment type="subcellular location">
    <subcellularLocation>
        <location evidence="1">Endomembrane system</location>
    </subcellularLocation>
</comment>
<dbReference type="EMBL" id="LRBV02000005">
    <property type="status" value="NOT_ANNOTATED_CDS"/>
    <property type="molecule type" value="Genomic_DNA"/>
</dbReference>
<keyword evidence="2" id="KW-0328">Glycosyltransferase</keyword>
<evidence type="ECO:0000256" key="4">
    <source>
        <dbReference type="ARBA" id="ARBA00022692"/>
    </source>
</evidence>
<evidence type="ECO:0000313" key="9">
    <source>
        <dbReference type="EnsemblPlants" id="QL05p067503:mrna"/>
    </source>
</evidence>
<dbReference type="GO" id="GO:0071555">
    <property type="term" value="P:cell wall organization"/>
    <property type="evidence" value="ECO:0007669"/>
    <property type="project" value="UniProtKB-KW"/>
</dbReference>
<keyword evidence="7" id="KW-0961">Cell wall biogenesis/degradation</keyword>
<evidence type="ECO:0000256" key="6">
    <source>
        <dbReference type="ARBA" id="ARBA00023136"/>
    </source>
</evidence>
<dbReference type="GO" id="GO:0030244">
    <property type="term" value="P:cellulose biosynthetic process"/>
    <property type="evidence" value="ECO:0007669"/>
    <property type="project" value="InterPro"/>
</dbReference>
<name>A0A7N2LTL8_QUELO</name>
<feature type="transmembrane region" description="Helical" evidence="8">
    <location>
        <begin position="170"/>
        <end position="188"/>
    </location>
</feature>
<dbReference type="InParanoid" id="A0A7N2LTL8"/>
<evidence type="ECO:0000256" key="7">
    <source>
        <dbReference type="ARBA" id="ARBA00023316"/>
    </source>
</evidence>
<dbReference type="PANTHER" id="PTHR13301">
    <property type="entry name" value="X-BOX TRANSCRIPTION FACTOR-RELATED"/>
    <property type="match status" value="1"/>
</dbReference>
<evidence type="ECO:0000313" key="10">
    <source>
        <dbReference type="Proteomes" id="UP000594261"/>
    </source>
</evidence>
<dbReference type="Proteomes" id="UP000594261">
    <property type="component" value="Chromosome 5"/>
</dbReference>
<evidence type="ECO:0000256" key="3">
    <source>
        <dbReference type="ARBA" id="ARBA00022679"/>
    </source>
</evidence>
<dbReference type="EnsemblPlants" id="QL05p067503:mrna">
    <property type="protein sequence ID" value="QL05p067503:mrna"/>
    <property type="gene ID" value="QL05p067503"/>
</dbReference>
<evidence type="ECO:0000256" key="1">
    <source>
        <dbReference type="ARBA" id="ARBA00004308"/>
    </source>
</evidence>
<organism evidence="9 10">
    <name type="scientific">Quercus lobata</name>
    <name type="common">Valley oak</name>
    <dbReference type="NCBI Taxonomy" id="97700"/>
    <lineage>
        <taxon>Eukaryota</taxon>
        <taxon>Viridiplantae</taxon>
        <taxon>Streptophyta</taxon>
        <taxon>Embryophyta</taxon>
        <taxon>Tracheophyta</taxon>
        <taxon>Spermatophyta</taxon>
        <taxon>Magnoliopsida</taxon>
        <taxon>eudicotyledons</taxon>
        <taxon>Gunneridae</taxon>
        <taxon>Pentapetalae</taxon>
        <taxon>rosids</taxon>
        <taxon>fabids</taxon>
        <taxon>Fagales</taxon>
        <taxon>Fagaceae</taxon>
        <taxon>Quercus</taxon>
    </lineage>
</organism>
<feature type="transmembrane region" description="Helical" evidence="8">
    <location>
        <begin position="335"/>
        <end position="355"/>
    </location>
</feature>
<sequence length="384" mass="43868">MKFLPVVYPTIKAELPGLDGNGGPCYIGSGCFHRREILCGQKYSKKCKVEWKRLNNREVEESVSVLEETCKVLASCTYEENTQWGKEMGLKYGCPVEDVVTGLAIQCRGWRSIYFNPERKGFLGVAPTTLLQSLVQHKRWSEGDFQIFASRYSPFVMGYKKIPLKLQLSYCYFLLWAANCLATLYYVVVPSLCLLRGISLFPEISNSWVLPFALVIFVHRAYSLGEFVFFGGTLQGWWNDQRMWLYKRMTSYFFGFLDNILRLLGFSKSAFVITAKVADDDVSQRYKQEIMEFGASSPMFTILATLALLDAFCFIGGMMRVIADVENLVWERFTLQILLCGMLIFINLPIYQGLFLRKDNGSMPTSLTYQSIMFAILACALSLY</sequence>
<feature type="transmembrane region" description="Helical" evidence="8">
    <location>
        <begin position="208"/>
        <end position="231"/>
    </location>
</feature>
<dbReference type="Pfam" id="PF03552">
    <property type="entry name" value="Cellulose_synt"/>
    <property type="match status" value="1"/>
</dbReference>
<dbReference type="GO" id="GO:0016020">
    <property type="term" value="C:membrane"/>
    <property type="evidence" value="ECO:0007669"/>
    <property type="project" value="InterPro"/>
</dbReference>
<dbReference type="GO" id="GO:0012505">
    <property type="term" value="C:endomembrane system"/>
    <property type="evidence" value="ECO:0007669"/>
    <property type="project" value="UniProtKB-SubCell"/>
</dbReference>
<feature type="transmembrane region" description="Helical" evidence="8">
    <location>
        <begin position="252"/>
        <end position="278"/>
    </location>
</feature>
<dbReference type="AlphaFoldDB" id="A0A7N2LTL8"/>
<evidence type="ECO:0000256" key="5">
    <source>
        <dbReference type="ARBA" id="ARBA00022989"/>
    </source>
</evidence>
<dbReference type="InterPro" id="IPR005150">
    <property type="entry name" value="Cellulose_synth"/>
</dbReference>